<feature type="transmembrane region" description="Helical" evidence="5">
    <location>
        <begin position="85"/>
        <end position="106"/>
    </location>
</feature>
<organism evidence="7 8">
    <name type="scientific">Meganyctiphanes norvegica</name>
    <name type="common">Northern krill</name>
    <name type="synonym">Thysanopoda norvegica</name>
    <dbReference type="NCBI Taxonomy" id="48144"/>
    <lineage>
        <taxon>Eukaryota</taxon>
        <taxon>Metazoa</taxon>
        <taxon>Ecdysozoa</taxon>
        <taxon>Arthropoda</taxon>
        <taxon>Crustacea</taxon>
        <taxon>Multicrustacea</taxon>
        <taxon>Malacostraca</taxon>
        <taxon>Eumalacostraca</taxon>
        <taxon>Eucarida</taxon>
        <taxon>Euphausiacea</taxon>
        <taxon>Euphausiidae</taxon>
        <taxon>Meganyctiphanes</taxon>
    </lineage>
</organism>
<dbReference type="GO" id="GO:0016020">
    <property type="term" value="C:membrane"/>
    <property type="evidence" value="ECO:0007669"/>
    <property type="project" value="UniProtKB-SubCell"/>
</dbReference>
<feature type="transmembrane region" description="Helical" evidence="5">
    <location>
        <begin position="231"/>
        <end position="249"/>
    </location>
</feature>
<keyword evidence="3 5" id="KW-1133">Transmembrane helix</keyword>
<evidence type="ECO:0000313" key="7">
    <source>
        <dbReference type="EMBL" id="CAL4099171.1"/>
    </source>
</evidence>
<keyword evidence="4 5" id="KW-0472">Membrane</keyword>
<gene>
    <name evidence="7" type="ORF">MNOR_LOCUS16421</name>
</gene>
<dbReference type="PROSITE" id="PS50850">
    <property type="entry name" value="MFS"/>
    <property type="match status" value="1"/>
</dbReference>
<dbReference type="InterPro" id="IPR036259">
    <property type="entry name" value="MFS_trans_sf"/>
</dbReference>
<proteinExistence type="predicted"/>
<dbReference type="InterPro" id="IPR005828">
    <property type="entry name" value="MFS_sugar_transport-like"/>
</dbReference>
<feature type="transmembrane region" description="Helical" evidence="5">
    <location>
        <begin position="258"/>
        <end position="278"/>
    </location>
</feature>
<evidence type="ECO:0000256" key="5">
    <source>
        <dbReference type="SAM" id="Phobius"/>
    </source>
</evidence>
<sequence>GSMVQIAGFPGVWMAGVLATVMGRKLCMILFTIIMLFSWIFIALFKTPAAILGARVLSGIAVGGITVAADSYLTEVPDIDVRGIMFGITSFSYVSGELLMLCLGYWFRYYTVALISAVLPAIFLFILFFIPESPTLLYLKGKEEPARKLLRRLRGPHANIEDELKSYRSLNLGSQDRASWRGLLERETLKKIAIISGLFVLQAFSGEINIMVNASRVFETVGSAIDSQLSAIIMMAMQLFGSLFFGMLLDRFGRKRTLIVSFLVMGLSLTPMVAWSYFVRNLPDDK</sequence>
<dbReference type="GO" id="GO:0022857">
    <property type="term" value="F:transmembrane transporter activity"/>
    <property type="evidence" value="ECO:0007669"/>
    <property type="project" value="InterPro"/>
</dbReference>
<evidence type="ECO:0000256" key="2">
    <source>
        <dbReference type="ARBA" id="ARBA00022692"/>
    </source>
</evidence>
<dbReference type="PANTHER" id="PTHR48021">
    <property type="match status" value="1"/>
</dbReference>
<dbReference type="Pfam" id="PF00083">
    <property type="entry name" value="Sugar_tr"/>
    <property type="match status" value="1"/>
</dbReference>
<dbReference type="EMBL" id="CAXKWB010010768">
    <property type="protein sequence ID" value="CAL4099171.1"/>
    <property type="molecule type" value="Genomic_DNA"/>
</dbReference>
<comment type="caution">
    <text evidence="7">The sequence shown here is derived from an EMBL/GenBank/DDBJ whole genome shotgun (WGS) entry which is preliminary data.</text>
</comment>
<feature type="transmembrane region" description="Helical" evidence="5">
    <location>
        <begin position="51"/>
        <end position="73"/>
    </location>
</feature>
<dbReference type="SUPFAM" id="SSF103473">
    <property type="entry name" value="MFS general substrate transporter"/>
    <property type="match status" value="1"/>
</dbReference>
<evidence type="ECO:0000256" key="3">
    <source>
        <dbReference type="ARBA" id="ARBA00022989"/>
    </source>
</evidence>
<protein>
    <recommendedName>
        <fullName evidence="6">Major facilitator superfamily (MFS) profile domain-containing protein</fullName>
    </recommendedName>
</protein>
<feature type="domain" description="Major facilitator superfamily (MFS) profile" evidence="6">
    <location>
        <begin position="1"/>
        <end position="286"/>
    </location>
</feature>
<reference evidence="7 8" key="1">
    <citation type="submission" date="2024-05" db="EMBL/GenBank/DDBJ databases">
        <authorList>
            <person name="Wallberg A."/>
        </authorList>
    </citation>
    <scope>NUCLEOTIDE SEQUENCE [LARGE SCALE GENOMIC DNA]</scope>
</reference>
<comment type="subcellular location">
    <subcellularLocation>
        <location evidence="1">Membrane</location>
        <topology evidence="1">Multi-pass membrane protein</topology>
    </subcellularLocation>
</comment>
<dbReference type="InterPro" id="IPR005829">
    <property type="entry name" value="Sugar_transporter_CS"/>
</dbReference>
<dbReference type="PROSITE" id="PS00217">
    <property type="entry name" value="SUGAR_TRANSPORT_2"/>
    <property type="match status" value="1"/>
</dbReference>
<evidence type="ECO:0000256" key="1">
    <source>
        <dbReference type="ARBA" id="ARBA00004141"/>
    </source>
</evidence>
<feature type="transmembrane region" description="Helical" evidence="5">
    <location>
        <begin position="112"/>
        <end position="130"/>
    </location>
</feature>
<keyword evidence="8" id="KW-1185">Reference proteome</keyword>
<feature type="transmembrane region" description="Helical" evidence="5">
    <location>
        <begin position="26"/>
        <end position="45"/>
    </location>
</feature>
<dbReference type="PANTHER" id="PTHR48021:SF1">
    <property type="entry name" value="GH07001P-RELATED"/>
    <property type="match status" value="1"/>
</dbReference>
<feature type="non-terminal residue" evidence="7">
    <location>
        <position position="286"/>
    </location>
</feature>
<dbReference type="InterPro" id="IPR050549">
    <property type="entry name" value="MFS_Trehalose_Transporter"/>
</dbReference>
<keyword evidence="2 5" id="KW-0812">Transmembrane</keyword>
<dbReference type="Gene3D" id="1.20.1250.20">
    <property type="entry name" value="MFS general substrate transporter like domains"/>
    <property type="match status" value="1"/>
</dbReference>
<name>A0AAV2QVC0_MEGNR</name>
<evidence type="ECO:0000313" key="8">
    <source>
        <dbReference type="Proteomes" id="UP001497623"/>
    </source>
</evidence>
<dbReference type="AlphaFoldDB" id="A0AAV2QVC0"/>
<accession>A0AAV2QVC0</accession>
<evidence type="ECO:0000259" key="6">
    <source>
        <dbReference type="PROSITE" id="PS50850"/>
    </source>
</evidence>
<feature type="non-terminal residue" evidence="7">
    <location>
        <position position="1"/>
    </location>
</feature>
<dbReference type="InterPro" id="IPR020846">
    <property type="entry name" value="MFS_dom"/>
</dbReference>
<dbReference type="Proteomes" id="UP001497623">
    <property type="component" value="Unassembled WGS sequence"/>
</dbReference>
<evidence type="ECO:0000256" key="4">
    <source>
        <dbReference type="ARBA" id="ARBA00023136"/>
    </source>
</evidence>